<dbReference type="Pfam" id="PF00188">
    <property type="entry name" value="CAP"/>
    <property type="match status" value="1"/>
</dbReference>
<evidence type="ECO:0000259" key="1">
    <source>
        <dbReference type="Pfam" id="PF00188"/>
    </source>
</evidence>
<feature type="domain" description="SCP" evidence="1">
    <location>
        <begin position="202"/>
        <end position="316"/>
    </location>
</feature>
<dbReference type="EMBL" id="CEKZ01000003">
    <property type="protein sequence ID" value="CEQ03144.1"/>
    <property type="molecule type" value="Genomic_DNA"/>
</dbReference>
<accession>A0A0C7R4P4</accession>
<dbReference type="CDD" id="cd05379">
    <property type="entry name" value="CAP_bacterial"/>
    <property type="match status" value="1"/>
</dbReference>
<feature type="domain" description="CAP-associated" evidence="2">
    <location>
        <begin position="49"/>
        <end position="181"/>
    </location>
</feature>
<evidence type="ECO:0000259" key="2">
    <source>
        <dbReference type="Pfam" id="PF14504"/>
    </source>
</evidence>
<dbReference type="Proteomes" id="UP000049127">
    <property type="component" value="Unassembled WGS sequence"/>
</dbReference>
<dbReference type="PANTHER" id="PTHR31157:SF1">
    <property type="entry name" value="SCP DOMAIN-CONTAINING PROTEIN"/>
    <property type="match status" value="1"/>
</dbReference>
<dbReference type="InterPro" id="IPR035940">
    <property type="entry name" value="CAP_sf"/>
</dbReference>
<dbReference type="InterPro" id="IPR014044">
    <property type="entry name" value="CAP_dom"/>
</dbReference>
<gene>
    <name evidence="3" type="ORF">R28058_08771</name>
</gene>
<name>A0A0C7R4P4_PARSO</name>
<reference evidence="3 4" key="1">
    <citation type="submission" date="2015-01" db="EMBL/GenBank/DDBJ databases">
        <authorList>
            <person name="Aslett A.Martin."/>
            <person name="De Silva Nishadi"/>
        </authorList>
    </citation>
    <scope>NUCLEOTIDE SEQUENCE [LARGE SCALE GENOMIC DNA]</scope>
    <source>
        <strain evidence="3 4">R28058</strain>
    </source>
</reference>
<dbReference type="AlphaFoldDB" id="A0A0C7R4P4"/>
<keyword evidence="3" id="KW-0645">Protease</keyword>
<sequence length="319" mass="37294">MKKIICILLFIVLSLGYVFINEYNENSNEYTETIILDTENIKSYEDIKIGDDKESVISKIGLPDRKDLSEYGFTWYVYNRFKNNFIMVGIENEKVVGLYSNSLNSCETKGIKIGDKLGDVREKYKPIEYKKKGNIKFVVESKNQFDILVEDDKYITLFYDIHNNSKVRSYQIIDKNIENKTSDIYPVFNEQLKYSFEMQTIDLINSERDKNDLDRLNFSEKAKISSEKHSEDMKENNYFDHLNKENETPFDRMKKEDIIYSIAGENIAAGQINSVYAHEALMNSLGHRKNILGDYENVGVGVSFGGHYKIYYTQNFYSR</sequence>
<evidence type="ECO:0000313" key="4">
    <source>
        <dbReference type="Proteomes" id="UP000049127"/>
    </source>
</evidence>
<protein>
    <submittedName>
        <fullName evidence="3">Ca-chelating serine protease</fullName>
    </submittedName>
</protein>
<proteinExistence type="predicted"/>
<dbReference type="GO" id="GO:0008233">
    <property type="term" value="F:peptidase activity"/>
    <property type="evidence" value="ECO:0007669"/>
    <property type="project" value="UniProtKB-KW"/>
</dbReference>
<keyword evidence="3" id="KW-0378">Hydrolase</keyword>
<dbReference type="SUPFAM" id="SSF55797">
    <property type="entry name" value="PR-1-like"/>
    <property type="match status" value="1"/>
</dbReference>
<dbReference type="InterPro" id="IPR029410">
    <property type="entry name" value="CAP_assoc"/>
</dbReference>
<evidence type="ECO:0000313" key="3">
    <source>
        <dbReference type="EMBL" id="CEQ03144.1"/>
    </source>
</evidence>
<dbReference type="RefSeq" id="WP_055341600.1">
    <property type="nucleotide sequence ID" value="NZ_CDNI01000003.1"/>
</dbReference>
<organism evidence="3 4">
    <name type="scientific">Paraclostridium sordellii</name>
    <name type="common">Clostridium sordellii</name>
    <dbReference type="NCBI Taxonomy" id="1505"/>
    <lineage>
        <taxon>Bacteria</taxon>
        <taxon>Bacillati</taxon>
        <taxon>Bacillota</taxon>
        <taxon>Clostridia</taxon>
        <taxon>Peptostreptococcales</taxon>
        <taxon>Peptostreptococcaceae</taxon>
        <taxon>Paraclostridium</taxon>
    </lineage>
</organism>
<dbReference type="GO" id="GO:0006508">
    <property type="term" value="P:proteolysis"/>
    <property type="evidence" value="ECO:0007669"/>
    <property type="project" value="UniProtKB-KW"/>
</dbReference>
<dbReference type="OrthoDB" id="9783944at2"/>
<dbReference type="Gene3D" id="3.40.33.10">
    <property type="entry name" value="CAP"/>
    <property type="match status" value="1"/>
</dbReference>
<dbReference type="Pfam" id="PF14504">
    <property type="entry name" value="CAP_assoc_N"/>
    <property type="match status" value="1"/>
</dbReference>
<dbReference type="PANTHER" id="PTHR31157">
    <property type="entry name" value="SCP DOMAIN-CONTAINING PROTEIN"/>
    <property type="match status" value="1"/>
</dbReference>